<feature type="region of interest" description="Disordered" evidence="1">
    <location>
        <begin position="50"/>
        <end position="147"/>
    </location>
</feature>
<evidence type="ECO:0000313" key="3">
    <source>
        <dbReference type="Proteomes" id="UP001152747"/>
    </source>
</evidence>
<proteinExistence type="predicted"/>
<reference evidence="2" key="1">
    <citation type="submission" date="2022-11" db="EMBL/GenBank/DDBJ databases">
        <authorList>
            <person name="Kikuchi T."/>
        </authorList>
    </citation>
    <scope>NUCLEOTIDE SEQUENCE</scope>
    <source>
        <strain evidence="2">PS1010</strain>
    </source>
</reference>
<dbReference type="AlphaFoldDB" id="A0A9P1MXN1"/>
<keyword evidence="3" id="KW-1185">Reference proteome</keyword>
<feature type="compositionally biased region" description="Polar residues" evidence="1">
    <location>
        <begin position="1"/>
        <end position="20"/>
    </location>
</feature>
<organism evidence="2 3">
    <name type="scientific">Caenorhabditis angaria</name>
    <dbReference type="NCBI Taxonomy" id="860376"/>
    <lineage>
        <taxon>Eukaryota</taxon>
        <taxon>Metazoa</taxon>
        <taxon>Ecdysozoa</taxon>
        <taxon>Nematoda</taxon>
        <taxon>Chromadorea</taxon>
        <taxon>Rhabditida</taxon>
        <taxon>Rhabditina</taxon>
        <taxon>Rhabditomorpha</taxon>
        <taxon>Rhabditoidea</taxon>
        <taxon>Rhabditidae</taxon>
        <taxon>Peloderinae</taxon>
        <taxon>Caenorhabditis</taxon>
    </lineage>
</organism>
<evidence type="ECO:0000256" key="1">
    <source>
        <dbReference type="SAM" id="MobiDB-lite"/>
    </source>
</evidence>
<feature type="region of interest" description="Disordered" evidence="1">
    <location>
        <begin position="1"/>
        <end position="22"/>
    </location>
</feature>
<dbReference type="Proteomes" id="UP001152747">
    <property type="component" value="Unassembled WGS sequence"/>
</dbReference>
<protein>
    <submittedName>
        <fullName evidence="2">Uncharacterized protein</fullName>
    </submittedName>
</protein>
<feature type="compositionally biased region" description="Polar residues" evidence="1">
    <location>
        <begin position="107"/>
        <end position="122"/>
    </location>
</feature>
<feature type="compositionally biased region" description="Low complexity" evidence="1">
    <location>
        <begin position="53"/>
        <end position="65"/>
    </location>
</feature>
<name>A0A9P1MXN1_9PELO</name>
<dbReference type="OrthoDB" id="5867298at2759"/>
<accession>A0A9P1MXN1</accession>
<evidence type="ECO:0000313" key="2">
    <source>
        <dbReference type="EMBL" id="CAI5443482.1"/>
    </source>
</evidence>
<sequence>MTTPDSSADDPLQSSITTSDAPLVSFRAAPPSAAVVSNCAKSIIDRKLRKYASETSFATETASESSLEREIPSRTRVFTVKPVKSTGSGGTPGKSSAPRRSRHDSDASGSANSEATVASGANTPRRCRHGEHFRRPKSAGHVASGGEMHQSCTSATIHSLESHLNENIRRASNVYMMDDDSIHEFEDDDGGFENWWILVLKSGFLVKNGAF</sequence>
<gene>
    <name evidence="2" type="ORF">CAMP_LOCUS6119</name>
</gene>
<dbReference type="EMBL" id="CANHGI010000002">
    <property type="protein sequence ID" value="CAI5443482.1"/>
    <property type="molecule type" value="Genomic_DNA"/>
</dbReference>
<feature type="compositionally biased region" description="Basic residues" evidence="1">
    <location>
        <begin position="125"/>
        <end position="138"/>
    </location>
</feature>
<comment type="caution">
    <text evidence="2">The sequence shown here is derived from an EMBL/GenBank/DDBJ whole genome shotgun (WGS) entry which is preliminary data.</text>
</comment>